<proteinExistence type="predicted"/>
<accession>A0ACA9KGS7</accession>
<organism evidence="1 2">
    <name type="scientific">Dentiscutata heterogama</name>
    <dbReference type="NCBI Taxonomy" id="1316150"/>
    <lineage>
        <taxon>Eukaryota</taxon>
        <taxon>Fungi</taxon>
        <taxon>Fungi incertae sedis</taxon>
        <taxon>Mucoromycota</taxon>
        <taxon>Glomeromycotina</taxon>
        <taxon>Glomeromycetes</taxon>
        <taxon>Diversisporales</taxon>
        <taxon>Gigasporaceae</taxon>
        <taxon>Dentiscutata</taxon>
    </lineage>
</organism>
<name>A0ACA9KGS7_9GLOM</name>
<evidence type="ECO:0000313" key="2">
    <source>
        <dbReference type="Proteomes" id="UP000789702"/>
    </source>
</evidence>
<sequence length="73" mass="8173">INDKVKIPSSCSSIDIMHLVGFRAMANNINKLACLTLPREPEDPEHIISTAIDYQEWDAVDNDSDPAVITEYK</sequence>
<keyword evidence="2" id="KW-1185">Reference proteome</keyword>
<dbReference type="Proteomes" id="UP000789702">
    <property type="component" value="Unassembled WGS sequence"/>
</dbReference>
<evidence type="ECO:0000313" key="1">
    <source>
        <dbReference type="EMBL" id="CAG8472462.1"/>
    </source>
</evidence>
<comment type="caution">
    <text evidence="1">The sequence shown here is derived from an EMBL/GenBank/DDBJ whole genome shotgun (WGS) entry which is preliminary data.</text>
</comment>
<protein>
    <submittedName>
        <fullName evidence="1">5316_t:CDS:1</fullName>
    </submittedName>
</protein>
<reference evidence="1" key="1">
    <citation type="submission" date="2021-06" db="EMBL/GenBank/DDBJ databases">
        <authorList>
            <person name="Kallberg Y."/>
            <person name="Tangrot J."/>
            <person name="Rosling A."/>
        </authorList>
    </citation>
    <scope>NUCLEOTIDE SEQUENCE</scope>
    <source>
        <strain evidence="1">IL203A</strain>
    </source>
</reference>
<dbReference type="EMBL" id="CAJVPU010001139">
    <property type="protein sequence ID" value="CAG8472462.1"/>
    <property type="molecule type" value="Genomic_DNA"/>
</dbReference>
<feature type="non-terminal residue" evidence="1">
    <location>
        <position position="1"/>
    </location>
</feature>
<gene>
    <name evidence="1" type="ORF">DHETER_LOCUS1776</name>
</gene>